<protein>
    <submittedName>
        <fullName evidence="1">Uncharacterized protein</fullName>
    </submittedName>
</protein>
<dbReference type="Proteomes" id="UP001295444">
    <property type="component" value="Chromosome 04"/>
</dbReference>
<accession>A0AAD1W330</accession>
<sequence>MKGAKEKPKIEIEKISLKSLRIHSRENLLRREQRALKTLQDDADIIIKPADKGGNIVVMDVDQYLDMAKRVLKDTETYTILKHDPTDDFLSKYKEILEDGRSGGLLS</sequence>
<dbReference type="EMBL" id="OW240915">
    <property type="protein sequence ID" value="CAH2282769.1"/>
    <property type="molecule type" value="Genomic_DNA"/>
</dbReference>
<keyword evidence="2" id="KW-1185">Reference proteome</keyword>
<proteinExistence type="predicted"/>
<name>A0AAD1W330_PELCU</name>
<evidence type="ECO:0000313" key="2">
    <source>
        <dbReference type="Proteomes" id="UP001295444"/>
    </source>
</evidence>
<feature type="non-terminal residue" evidence="1">
    <location>
        <position position="107"/>
    </location>
</feature>
<evidence type="ECO:0000313" key="1">
    <source>
        <dbReference type="EMBL" id="CAH2282769.1"/>
    </source>
</evidence>
<gene>
    <name evidence="1" type="ORF">PECUL_23A022529</name>
</gene>
<dbReference type="AlphaFoldDB" id="A0AAD1W330"/>
<organism evidence="1 2">
    <name type="scientific">Pelobates cultripes</name>
    <name type="common">Western spadefoot toad</name>
    <dbReference type="NCBI Taxonomy" id="61616"/>
    <lineage>
        <taxon>Eukaryota</taxon>
        <taxon>Metazoa</taxon>
        <taxon>Chordata</taxon>
        <taxon>Craniata</taxon>
        <taxon>Vertebrata</taxon>
        <taxon>Euteleostomi</taxon>
        <taxon>Amphibia</taxon>
        <taxon>Batrachia</taxon>
        <taxon>Anura</taxon>
        <taxon>Pelobatoidea</taxon>
        <taxon>Pelobatidae</taxon>
        <taxon>Pelobates</taxon>
    </lineage>
</organism>
<reference evidence="1" key="1">
    <citation type="submission" date="2022-03" db="EMBL/GenBank/DDBJ databases">
        <authorList>
            <person name="Alioto T."/>
            <person name="Alioto T."/>
            <person name="Gomez Garrido J."/>
        </authorList>
    </citation>
    <scope>NUCLEOTIDE SEQUENCE</scope>
</reference>